<evidence type="ECO:0000313" key="1">
    <source>
        <dbReference type="EMBL" id="EMJ37216.1"/>
    </source>
</evidence>
<reference evidence="1 2" key="1">
    <citation type="submission" date="2013-01" db="EMBL/GenBank/DDBJ databases">
        <authorList>
            <person name="Harkins D.M."/>
            <person name="Durkin A.S."/>
            <person name="Brinkac L.M."/>
            <person name="Haft D.H."/>
            <person name="Selengut J.D."/>
            <person name="Sanka R."/>
            <person name="DePew J."/>
            <person name="Purushe J."/>
            <person name="Peacock S.J."/>
            <person name="Thaipadungpanit J."/>
            <person name="Wuthiekanun V.W."/>
            <person name="Day N.P."/>
            <person name="Vinetz J.M."/>
            <person name="Sutton G.G."/>
            <person name="Nierman W.C."/>
            <person name="Fouts D.E."/>
        </authorList>
    </citation>
    <scope>NUCLEOTIDE SEQUENCE [LARGE SCALE GENOMIC DNA]</scope>
    <source>
        <strain evidence="1 2">FPW1039</strain>
    </source>
</reference>
<gene>
    <name evidence="1" type="ORF">LEP1GSC079_4176</name>
</gene>
<dbReference type="AlphaFoldDB" id="A0A0F6IGP1"/>
<dbReference type="Proteomes" id="UP000012164">
    <property type="component" value="Unassembled WGS sequence"/>
</dbReference>
<name>A0A0F6IGP1_LEPIR</name>
<proteinExistence type="predicted"/>
<sequence length="46" mass="5467">MLVLNLNFFPYYKCNLNMNRETQRTSLWIAVLEKCLLVCMGVLEIQ</sequence>
<organism evidence="1 2">
    <name type="scientific">Leptospira interrogans str. FPW1039</name>
    <dbReference type="NCBI Taxonomy" id="1193040"/>
    <lineage>
        <taxon>Bacteria</taxon>
        <taxon>Pseudomonadati</taxon>
        <taxon>Spirochaetota</taxon>
        <taxon>Spirochaetia</taxon>
        <taxon>Leptospirales</taxon>
        <taxon>Leptospiraceae</taxon>
        <taxon>Leptospira</taxon>
    </lineage>
</organism>
<accession>A0A0F6IGP1</accession>
<evidence type="ECO:0000313" key="2">
    <source>
        <dbReference type="Proteomes" id="UP000012164"/>
    </source>
</evidence>
<comment type="caution">
    <text evidence="1">The sequence shown here is derived from an EMBL/GenBank/DDBJ whole genome shotgun (WGS) entry which is preliminary data.</text>
</comment>
<protein>
    <submittedName>
        <fullName evidence="1">Uncharacterized protein</fullName>
    </submittedName>
</protein>
<dbReference type="EMBL" id="AKWR02000091">
    <property type="protein sequence ID" value="EMJ37216.1"/>
    <property type="molecule type" value="Genomic_DNA"/>
</dbReference>